<sequence>MTRVLILDANGLLARNTIRVFLAHPAHAEDAPPLSGTGQWRPGRFTALRYRRQYALPNRRSRRSGGFPGPATPCRLPLFLTHSMSFR</sequence>
<evidence type="ECO:0000313" key="2">
    <source>
        <dbReference type="Proteomes" id="UP000593970"/>
    </source>
</evidence>
<organism evidence="1 2">
    <name type="scientific">Ralstonia solanacearum</name>
    <name type="common">Pseudomonas solanacearum</name>
    <dbReference type="NCBI Taxonomy" id="305"/>
    <lineage>
        <taxon>Bacteria</taxon>
        <taxon>Pseudomonadati</taxon>
        <taxon>Pseudomonadota</taxon>
        <taxon>Betaproteobacteria</taxon>
        <taxon>Burkholderiales</taxon>
        <taxon>Burkholderiaceae</taxon>
        <taxon>Ralstonia</taxon>
        <taxon>Ralstonia solanacearum species complex</taxon>
    </lineage>
</organism>
<proteinExistence type="predicted"/>
<dbReference type="AlphaFoldDB" id="A0AA92JY43"/>
<accession>A0AA92JY43</accession>
<reference evidence="2" key="1">
    <citation type="submission" date="2020-04" db="EMBL/GenBank/DDBJ databases">
        <title>Ralstonia solanacearum UW576, UW763, UW773, and UW774.</title>
        <authorList>
            <person name="Steidl O."/>
            <person name="Truchon A."/>
            <person name="Allen C."/>
        </authorList>
    </citation>
    <scope>NUCLEOTIDE SEQUENCE [LARGE SCALE GENOMIC DNA]</scope>
    <source>
        <strain evidence="2">UW774</strain>
    </source>
</reference>
<name>A0AA92JY43_RALSL</name>
<evidence type="ECO:0000313" key="1">
    <source>
        <dbReference type="EMBL" id="QOK94991.1"/>
    </source>
</evidence>
<dbReference type="Proteomes" id="UP000593970">
    <property type="component" value="Chromosome"/>
</dbReference>
<dbReference type="EMBL" id="CP051169">
    <property type="protein sequence ID" value="QOK94991.1"/>
    <property type="molecule type" value="Genomic_DNA"/>
</dbReference>
<protein>
    <submittedName>
        <fullName evidence="1">Uncharacterized protein</fullName>
    </submittedName>
</protein>
<gene>
    <name evidence="1" type="ORF">HF909_17005</name>
</gene>